<feature type="chain" id="PRO_5047308213" description="Lipocalin-like domain-containing protein" evidence="1">
    <location>
        <begin position="17"/>
        <end position="139"/>
    </location>
</feature>
<keyword evidence="1" id="KW-0732">Signal</keyword>
<evidence type="ECO:0008006" key="4">
    <source>
        <dbReference type="Google" id="ProtNLM"/>
    </source>
</evidence>
<keyword evidence="3" id="KW-1185">Reference proteome</keyword>
<reference evidence="2 3" key="1">
    <citation type="submission" date="2020-03" db="EMBL/GenBank/DDBJ databases">
        <title>Genomic Encyclopedia of Type Strains, Phase IV (KMG-V): Genome sequencing to study the core and pangenomes of soil and plant-associated prokaryotes.</title>
        <authorList>
            <person name="Whitman W."/>
        </authorList>
    </citation>
    <scope>NUCLEOTIDE SEQUENCE [LARGE SCALE GENOMIC DNA]</scope>
    <source>
        <strain evidence="2 3">1B</strain>
    </source>
</reference>
<dbReference type="RefSeq" id="WP_168675409.1">
    <property type="nucleotide sequence ID" value="NZ_JAAVTK010000024.1"/>
</dbReference>
<dbReference type="Proteomes" id="UP000717634">
    <property type="component" value="Unassembled WGS sequence"/>
</dbReference>
<sequence length="139" mass="14945">MMHPARCLLIVFAALGGCTSTPEPQPTPTASLVGTWTFQKRSSVVWTGGTPTTQADMQPAGAYATTFNTDGTFVSVTSPTYGSWTVRGTYTHMGNTLTTRVNTSTGTEIIVKLTDHDLITEQESTSGGIRTVMTEEYTR</sequence>
<organism evidence="2 3">
    <name type="scientific">Hymenobacter artigasi</name>
    <dbReference type="NCBI Taxonomy" id="2719616"/>
    <lineage>
        <taxon>Bacteria</taxon>
        <taxon>Pseudomonadati</taxon>
        <taxon>Bacteroidota</taxon>
        <taxon>Cytophagia</taxon>
        <taxon>Cytophagales</taxon>
        <taxon>Hymenobacteraceae</taxon>
        <taxon>Hymenobacter</taxon>
    </lineage>
</organism>
<gene>
    <name evidence="2" type="ORF">HBN54_004487</name>
</gene>
<evidence type="ECO:0000313" key="3">
    <source>
        <dbReference type="Proteomes" id="UP000717634"/>
    </source>
</evidence>
<protein>
    <recommendedName>
        <fullName evidence="4">Lipocalin-like domain-containing protein</fullName>
    </recommendedName>
</protein>
<comment type="caution">
    <text evidence="2">The sequence shown here is derived from an EMBL/GenBank/DDBJ whole genome shotgun (WGS) entry which is preliminary data.</text>
</comment>
<dbReference type="PROSITE" id="PS51257">
    <property type="entry name" value="PROKAR_LIPOPROTEIN"/>
    <property type="match status" value="1"/>
</dbReference>
<proteinExistence type="predicted"/>
<evidence type="ECO:0000256" key="1">
    <source>
        <dbReference type="SAM" id="SignalP"/>
    </source>
</evidence>
<dbReference type="EMBL" id="JAAVTK010000024">
    <property type="protein sequence ID" value="NKI91864.1"/>
    <property type="molecule type" value="Genomic_DNA"/>
</dbReference>
<feature type="signal peptide" evidence="1">
    <location>
        <begin position="1"/>
        <end position="16"/>
    </location>
</feature>
<evidence type="ECO:0000313" key="2">
    <source>
        <dbReference type="EMBL" id="NKI91864.1"/>
    </source>
</evidence>
<name>A0ABX1HNM8_9BACT</name>
<accession>A0ABX1HNM8</accession>